<evidence type="ECO:0000256" key="7">
    <source>
        <dbReference type="ARBA" id="ARBA00048117"/>
    </source>
</evidence>
<dbReference type="PANTHER" id="PTHR11735:SF6">
    <property type="entry name" value="TRNA N6-ADENOSINE THREONYLCARBAMOYLTRANSFERASE, MITOCHONDRIAL"/>
    <property type="match status" value="1"/>
</dbReference>
<dbReference type="AlphaFoldDB" id="A0A8J7CF73"/>
<keyword evidence="6 8" id="KW-0012">Acyltransferase</keyword>
<dbReference type="GO" id="GO:0005506">
    <property type="term" value="F:iron ion binding"/>
    <property type="evidence" value="ECO:0007669"/>
    <property type="project" value="UniProtKB-UniRule"/>
</dbReference>
<name>A0A8J7CF73_9BACT</name>
<comment type="catalytic activity">
    <reaction evidence="7 8">
        <text>L-threonylcarbamoyladenylate + adenosine(37) in tRNA = N(6)-L-threonylcarbamoyladenosine(37) in tRNA + AMP + H(+)</text>
        <dbReference type="Rhea" id="RHEA:37059"/>
        <dbReference type="Rhea" id="RHEA-COMP:10162"/>
        <dbReference type="Rhea" id="RHEA-COMP:10163"/>
        <dbReference type="ChEBI" id="CHEBI:15378"/>
        <dbReference type="ChEBI" id="CHEBI:73682"/>
        <dbReference type="ChEBI" id="CHEBI:74411"/>
        <dbReference type="ChEBI" id="CHEBI:74418"/>
        <dbReference type="ChEBI" id="CHEBI:456215"/>
        <dbReference type="EC" id="2.3.1.234"/>
    </reaction>
</comment>
<accession>A0A8J7CF73</accession>
<keyword evidence="1 8" id="KW-0963">Cytoplasm</keyword>
<evidence type="ECO:0000256" key="6">
    <source>
        <dbReference type="ARBA" id="ARBA00023315"/>
    </source>
</evidence>
<comment type="subcellular location">
    <subcellularLocation>
        <location evidence="8">Cytoplasm</location>
    </subcellularLocation>
</comment>
<comment type="cofactor">
    <cofactor evidence="8">
        <name>Fe(2+)</name>
        <dbReference type="ChEBI" id="CHEBI:29033"/>
    </cofactor>
    <text evidence="8">Binds 1 Fe(2+) ion per subunit.</text>
</comment>
<comment type="similarity">
    <text evidence="8">Belongs to the KAE1 / TsaD family.</text>
</comment>
<gene>
    <name evidence="8 10" type="primary">tsaD</name>
    <name evidence="10" type="ORF">IFK94_13285</name>
</gene>
<feature type="binding site" evidence="8">
    <location>
        <position position="116"/>
    </location>
    <ligand>
        <name>Fe cation</name>
        <dbReference type="ChEBI" id="CHEBI:24875"/>
    </ligand>
</feature>
<feature type="binding site" evidence="8">
    <location>
        <begin position="135"/>
        <end position="139"/>
    </location>
    <ligand>
        <name>substrate</name>
    </ligand>
</feature>
<dbReference type="InterPro" id="IPR043129">
    <property type="entry name" value="ATPase_NBD"/>
</dbReference>
<keyword evidence="3 8" id="KW-0819">tRNA processing</keyword>
<feature type="binding site" evidence="8">
    <location>
        <position position="310"/>
    </location>
    <ligand>
        <name>Fe cation</name>
        <dbReference type="ChEBI" id="CHEBI:24875"/>
    </ligand>
</feature>
<protein>
    <recommendedName>
        <fullName evidence="8">tRNA N6-adenosine threonylcarbamoyltransferase</fullName>
        <ecNumber evidence="8">2.3.1.234</ecNumber>
    </recommendedName>
    <alternativeName>
        <fullName evidence="8">N6-L-threonylcarbamoyladenine synthase</fullName>
        <shortName evidence="8">t(6)A synthase</shortName>
    </alternativeName>
    <alternativeName>
        <fullName evidence="8">t(6)A37 threonylcarbamoyladenosine biosynthesis protein TsaD</fullName>
    </alternativeName>
    <alternativeName>
        <fullName evidence="8">tRNA threonylcarbamoyladenosine biosynthesis protein TsaD</fullName>
    </alternativeName>
</protein>
<feature type="binding site" evidence="8">
    <location>
        <position position="112"/>
    </location>
    <ligand>
        <name>Fe cation</name>
        <dbReference type="ChEBI" id="CHEBI:24875"/>
    </ligand>
</feature>
<evidence type="ECO:0000256" key="5">
    <source>
        <dbReference type="ARBA" id="ARBA00023004"/>
    </source>
</evidence>
<dbReference type="Gene3D" id="3.30.420.40">
    <property type="match status" value="2"/>
</dbReference>
<keyword evidence="4 8" id="KW-0479">Metal-binding</keyword>
<evidence type="ECO:0000256" key="2">
    <source>
        <dbReference type="ARBA" id="ARBA00022679"/>
    </source>
</evidence>
<comment type="function">
    <text evidence="8">Required for the formation of a threonylcarbamoyl group on adenosine at position 37 (t(6)A37) in tRNAs that read codons beginning with adenine. Is involved in the transfer of the threonylcarbamoyl moiety of threonylcarbamoyl-AMP (TC-AMP) to the N6 group of A37, together with TsaE and TsaB. TsaD likely plays a direct catalytic role in this reaction.</text>
</comment>
<dbReference type="NCBIfam" id="TIGR00329">
    <property type="entry name" value="gcp_kae1"/>
    <property type="match status" value="1"/>
</dbReference>
<evidence type="ECO:0000259" key="9">
    <source>
        <dbReference type="Pfam" id="PF00814"/>
    </source>
</evidence>
<organism evidence="10 11">
    <name type="scientific">Candidatus Polarisedimenticola svalbardensis</name>
    <dbReference type="NCBI Taxonomy" id="2886004"/>
    <lineage>
        <taxon>Bacteria</taxon>
        <taxon>Pseudomonadati</taxon>
        <taxon>Acidobacteriota</taxon>
        <taxon>Candidatus Polarisedimenticolia</taxon>
        <taxon>Candidatus Polarisedimenticolales</taxon>
        <taxon>Candidatus Polarisedimenticolaceae</taxon>
        <taxon>Candidatus Polarisedimenticola</taxon>
    </lineage>
</organism>
<dbReference type="FunFam" id="3.30.420.40:FF:000040">
    <property type="entry name" value="tRNA N6-adenosine threonylcarbamoyltransferase"/>
    <property type="match status" value="1"/>
</dbReference>
<dbReference type="NCBIfam" id="TIGR03723">
    <property type="entry name" value="T6A_TsaD_YgjD"/>
    <property type="match status" value="1"/>
</dbReference>
<dbReference type="EMBL" id="JACXWD010000058">
    <property type="protein sequence ID" value="MBD3869089.1"/>
    <property type="molecule type" value="Genomic_DNA"/>
</dbReference>
<dbReference type="GO" id="GO:0061711">
    <property type="term" value="F:tRNA N(6)-L-threonylcarbamoyladenine synthase activity"/>
    <property type="evidence" value="ECO:0007669"/>
    <property type="project" value="UniProtKB-EC"/>
</dbReference>
<dbReference type="InterPro" id="IPR022450">
    <property type="entry name" value="TsaD"/>
</dbReference>
<feature type="binding site" evidence="8">
    <location>
        <position position="181"/>
    </location>
    <ligand>
        <name>substrate</name>
    </ligand>
</feature>
<dbReference type="InterPro" id="IPR017861">
    <property type="entry name" value="KAE1/TsaD"/>
</dbReference>
<dbReference type="SUPFAM" id="SSF53067">
    <property type="entry name" value="Actin-like ATPase domain"/>
    <property type="match status" value="1"/>
</dbReference>
<feature type="binding site" evidence="8">
    <location>
        <position position="168"/>
    </location>
    <ligand>
        <name>substrate</name>
    </ligand>
</feature>
<dbReference type="FunFam" id="3.30.420.40:FF:000012">
    <property type="entry name" value="tRNA N6-adenosine threonylcarbamoyltransferase"/>
    <property type="match status" value="1"/>
</dbReference>
<dbReference type="PROSITE" id="PS01016">
    <property type="entry name" value="GLYCOPROTEASE"/>
    <property type="match status" value="1"/>
</dbReference>
<evidence type="ECO:0000256" key="8">
    <source>
        <dbReference type="HAMAP-Rule" id="MF_01445"/>
    </source>
</evidence>
<dbReference type="GO" id="GO:0002949">
    <property type="term" value="P:tRNA threonylcarbamoyladenosine modification"/>
    <property type="evidence" value="ECO:0007669"/>
    <property type="project" value="UniProtKB-UniRule"/>
</dbReference>
<dbReference type="CDD" id="cd24133">
    <property type="entry name" value="ASKHA_NBD_TsaD_bac"/>
    <property type="match status" value="1"/>
</dbReference>
<keyword evidence="5 8" id="KW-0408">Iron</keyword>
<dbReference type="PRINTS" id="PR00789">
    <property type="entry name" value="OSIALOPTASE"/>
</dbReference>
<reference evidence="10 11" key="1">
    <citation type="submission" date="2020-08" db="EMBL/GenBank/DDBJ databases">
        <title>Acidobacteriota in marine sediments use diverse sulfur dissimilation pathways.</title>
        <authorList>
            <person name="Wasmund K."/>
        </authorList>
    </citation>
    <scope>NUCLEOTIDE SEQUENCE [LARGE SCALE GENOMIC DNA]</scope>
    <source>
        <strain evidence="10">MAG AM4</strain>
    </source>
</reference>
<evidence type="ECO:0000256" key="4">
    <source>
        <dbReference type="ARBA" id="ARBA00022723"/>
    </source>
</evidence>
<dbReference type="InterPro" id="IPR017860">
    <property type="entry name" value="Peptidase_M22_CS"/>
</dbReference>
<dbReference type="EC" id="2.3.1.234" evidence="8"/>
<comment type="caution">
    <text evidence="10">The sequence shown here is derived from an EMBL/GenBank/DDBJ whole genome shotgun (WGS) entry which is preliminary data.</text>
</comment>
<keyword evidence="2 8" id="KW-0808">Transferase</keyword>
<evidence type="ECO:0000256" key="3">
    <source>
        <dbReference type="ARBA" id="ARBA00022694"/>
    </source>
</evidence>
<dbReference type="HAMAP" id="MF_01445">
    <property type="entry name" value="TsaD"/>
    <property type="match status" value="1"/>
</dbReference>
<dbReference type="Pfam" id="PF00814">
    <property type="entry name" value="TsaD"/>
    <property type="match status" value="1"/>
</dbReference>
<feature type="domain" description="Gcp-like" evidence="9">
    <location>
        <begin position="24"/>
        <end position="316"/>
    </location>
</feature>
<feature type="binding site" evidence="8">
    <location>
        <position position="185"/>
    </location>
    <ligand>
        <name>substrate</name>
    </ligand>
</feature>
<dbReference type="PANTHER" id="PTHR11735">
    <property type="entry name" value="TRNA N6-ADENOSINE THREONYLCARBAMOYLTRANSFERASE"/>
    <property type="match status" value="1"/>
</dbReference>
<dbReference type="Proteomes" id="UP000648239">
    <property type="component" value="Unassembled WGS sequence"/>
</dbReference>
<sequence>MAIILGIESSCDETAAAVVRDRSEVLSSAIATQIDIHAKYGGVVPELASRQHVEAIGPVIEEALESAGIGFGDVDAVAVTSGPGLVGSLLVGLNAAKAIAWQLKVPLVGVNHLEGHIRSVFIENPDIEFPAIALVVSGGHTSLYLLPEEGVYYTLAKTRDDAAGEAFDKVAKLLGLGYPGGPVIDRLAVGADETAVPFTIAWMKDRSLDFSFSGLKSAVRRFAKNRDMDHHAVTGGEASEEVRNLVASFQKAVVDALLSRTMKAMKREQIRTVLLAGGVACNTRLRRGFEETGKKHGYKVFMPSPQYTTDNAAMIAAAGFLHFESGRLAGPDLNADPNWKL</sequence>
<evidence type="ECO:0000313" key="10">
    <source>
        <dbReference type="EMBL" id="MBD3869089.1"/>
    </source>
</evidence>
<feature type="binding site" evidence="8">
    <location>
        <position position="282"/>
    </location>
    <ligand>
        <name>substrate</name>
    </ligand>
</feature>
<proteinExistence type="inferred from homology"/>
<evidence type="ECO:0000313" key="11">
    <source>
        <dbReference type="Proteomes" id="UP000648239"/>
    </source>
</evidence>
<dbReference type="InterPro" id="IPR000905">
    <property type="entry name" value="Gcp-like_dom"/>
</dbReference>
<evidence type="ECO:0000256" key="1">
    <source>
        <dbReference type="ARBA" id="ARBA00022490"/>
    </source>
</evidence>
<dbReference type="GO" id="GO:0005737">
    <property type="term" value="C:cytoplasm"/>
    <property type="evidence" value="ECO:0007669"/>
    <property type="project" value="UniProtKB-SubCell"/>
</dbReference>